<evidence type="ECO:0000259" key="3">
    <source>
        <dbReference type="Pfam" id="PF13439"/>
    </source>
</evidence>
<sequence length="336" mass="37911">MKICFLNATQGLANRGAETYVKELAKRLEKNHDVTILSSREALPGRWPLLWRFFLTPYDLRILKFALKNAGKIYKNRYDAVIPLNSGWEALITRIVTKLYGGKMIISGQSGKGWDERVNLWSFPDCFIALSSQAKLWAKKVNPFVKVEYIPNGVDLTEFRPFGKTPHIALKKPIVLCVGALTPTKRIDLAIKAVAKLNGVSLLVAGDGALKEEIKRMGEELLGDRFYLITVTHDKMPDLYRIADVFTIPSESYYSFEIVITEAMSTNLPVVVNDDPIRREIVGDAGIFVDPENVDDYANAIKKALDAKWGNKPRLQADKFSWNSIAQRYETLLSKL</sequence>
<dbReference type="Pfam" id="PF13439">
    <property type="entry name" value="Glyco_transf_4"/>
    <property type="match status" value="1"/>
</dbReference>
<keyword evidence="1" id="KW-0808">Transferase</keyword>
<dbReference type="Pfam" id="PF00534">
    <property type="entry name" value="Glycos_transf_1"/>
    <property type="match status" value="1"/>
</dbReference>
<dbReference type="SUPFAM" id="SSF53756">
    <property type="entry name" value="UDP-Glycosyltransferase/glycogen phosphorylase"/>
    <property type="match status" value="1"/>
</dbReference>
<feature type="domain" description="Glycosyl transferase family 1" evidence="2">
    <location>
        <begin position="168"/>
        <end position="308"/>
    </location>
</feature>
<reference evidence="4 5" key="1">
    <citation type="journal article" date="2016" name="Nat. Commun.">
        <title>Thousands of microbial genomes shed light on interconnected biogeochemical processes in an aquifer system.</title>
        <authorList>
            <person name="Anantharaman K."/>
            <person name="Brown C.T."/>
            <person name="Hug L.A."/>
            <person name="Sharon I."/>
            <person name="Castelle C.J."/>
            <person name="Probst A.J."/>
            <person name="Thomas B.C."/>
            <person name="Singh A."/>
            <person name="Wilkins M.J."/>
            <person name="Karaoz U."/>
            <person name="Brodie E.L."/>
            <person name="Williams K.H."/>
            <person name="Hubbard S.S."/>
            <person name="Banfield J.F."/>
        </authorList>
    </citation>
    <scope>NUCLEOTIDE SEQUENCE [LARGE SCALE GENOMIC DNA]</scope>
</reference>
<dbReference type="GO" id="GO:0016757">
    <property type="term" value="F:glycosyltransferase activity"/>
    <property type="evidence" value="ECO:0007669"/>
    <property type="project" value="InterPro"/>
</dbReference>
<dbReference type="Proteomes" id="UP000178659">
    <property type="component" value="Unassembled WGS sequence"/>
</dbReference>
<evidence type="ECO:0000259" key="2">
    <source>
        <dbReference type="Pfam" id="PF00534"/>
    </source>
</evidence>
<dbReference type="InterPro" id="IPR001296">
    <property type="entry name" value="Glyco_trans_1"/>
</dbReference>
<dbReference type="GO" id="GO:0009103">
    <property type="term" value="P:lipopolysaccharide biosynthetic process"/>
    <property type="evidence" value="ECO:0007669"/>
    <property type="project" value="TreeGrafter"/>
</dbReference>
<dbReference type="PANTHER" id="PTHR46401">
    <property type="entry name" value="GLYCOSYLTRANSFERASE WBBK-RELATED"/>
    <property type="match status" value="1"/>
</dbReference>
<evidence type="ECO:0008006" key="6">
    <source>
        <dbReference type="Google" id="ProtNLM"/>
    </source>
</evidence>
<comment type="caution">
    <text evidence="4">The sequence shown here is derived from an EMBL/GenBank/DDBJ whole genome shotgun (WGS) entry which is preliminary data.</text>
</comment>
<dbReference type="AlphaFoldDB" id="A0A1G1VE94"/>
<protein>
    <recommendedName>
        <fullName evidence="6">Glycosyltransferase subfamily 4-like N-terminal domain-containing protein</fullName>
    </recommendedName>
</protein>
<name>A0A1G1VE94_9BACT</name>
<dbReference type="PANTHER" id="PTHR46401:SF2">
    <property type="entry name" value="GLYCOSYLTRANSFERASE WBBK-RELATED"/>
    <property type="match status" value="1"/>
</dbReference>
<evidence type="ECO:0000256" key="1">
    <source>
        <dbReference type="ARBA" id="ARBA00022679"/>
    </source>
</evidence>
<evidence type="ECO:0000313" key="5">
    <source>
        <dbReference type="Proteomes" id="UP000178659"/>
    </source>
</evidence>
<gene>
    <name evidence="4" type="ORF">A3A77_04380</name>
</gene>
<evidence type="ECO:0000313" key="4">
    <source>
        <dbReference type="EMBL" id="OGY13596.1"/>
    </source>
</evidence>
<feature type="domain" description="Glycosyltransferase subfamily 4-like N-terminal" evidence="3">
    <location>
        <begin position="16"/>
        <end position="157"/>
    </location>
</feature>
<organism evidence="4 5">
    <name type="scientific">Candidatus Blackburnbacteria bacterium RIFCSPLOWO2_01_FULL_40_20</name>
    <dbReference type="NCBI Taxonomy" id="1797519"/>
    <lineage>
        <taxon>Bacteria</taxon>
        <taxon>Candidatus Blackburniibacteriota</taxon>
    </lineage>
</organism>
<proteinExistence type="predicted"/>
<dbReference type="CDD" id="cd03801">
    <property type="entry name" value="GT4_PimA-like"/>
    <property type="match status" value="1"/>
</dbReference>
<dbReference type="EMBL" id="MHCC01000013">
    <property type="protein sequence ID" value="OGY13596.1"/>
    <property type="molecule type" value="Genomic_DNA"/>
</dbReference>
<dbReference type="InterPro" id="IPR028098">
    <property type="entry name" value="Glyco_trans_4-like_N"/>
</dbReference>
<accession>A0A1G1VE94</accession>
<dbReference type="Gene3D" id="3.40.50.2000">
    <property type="entry name" value="Glycogen Phosphorylase B"/>
    <property type="match status" value="2"/>
</dbReference>